<dbReference type="GO" id="GO:0016763">
    <property type="term" value="F:pentosyltransferase activity"/>
    <property type="evidence" value="ECO:0007669"/>
    <property type="project" value="TreeGrafter"/>
</dbReference>
<keyword evidence="3 10" id="KW-0328">Glycosyltransferase</keyword>
<comment type="subcellular location">
    <subcellularLocation>
        <location evidence="1">Cell membrane</location>
        <topology evidence="1">Multi-pass membrane protein</topology>
    </subcellularLocation>
</comment>
<name>A0A9E3LUQ3_9NOST</name>
<evidence type="ECO:0000256" key="8">
    <source>
        <dbReference type="SAM" id="Phobius"/>
    </source>
</evidence>
<reference evidence="10" key="2">
    <citation type="journal article" date="2022" name="Microbiol. Resour. Announc.">
        <title>Metagenome Sequencing to Explore Phylogenomics of Terrestrial Cyanobacteria.</title>
        <authorList>
            <person name="Ward R.D."/>
            <person name="Stajich J.E."/>
            <person name="Johansen J.R."/>
            <person name="Huntemann M."/>
            <person name="Clum A."/>
            <person name="Foster B."/>
            <person name="Foster B."/>
            <person name="Roux S."/>
            <person name="Palaniappan K."/>
            <person name="Varghese N."/>
            <person name="Mukherjee S."/>
            <person name="Reddy T.B.K."/>
            <person name="Daum C."/>
            <person name="Copeland A."/>
            <person name="Chen I.A."/>
            <person name="Ivanova N.N."/>
            <person name="Kyrpides N.C."/>
            <person name="Shapiro N."/>
            <person name="Eloe-Fadrosh E.A."/>
            <person name="Pietrasiak N."/>
        </authorList>
    </citation>
    <scope>NUCLEOTIDE SEQUENCE</scope>
    <source>
        <strain evidence="10">HA4357-MV3</strain>
    </source>
</reference>
<keyword evidence="6 8" id="KW-1133">Transmembrane helix</keyword>
<protein>
    <submittedName>
        <fullName evidence="10">Glycosyltransferase family 39 protein</fullName>
        <ecNumber evidence="10">2.4.-.-</ecNumber>
    </submittedName>
</protein>
<sequence>MRRLVLAPRWLQFFIVVLVVFGIFFRFVNLDGKVYSPGETNTLLRISGYTNNEVKQQLFNNRLITKQAFDKFQRLNPEKNFGDTIKSLAIDSPLNSPFYYLLARFWSQIFGDSITAIRTFSAVISLFVFPCIYWLCRELFNVPLSLPGIAIALLSISPMQILYAQEAQEYILWQVTILLSSAALLRALRLESIQQTDEKRIFNWGFYTFTLSLSLYTLSLSIFLVVAHIFYVIATAKFHANKTVQFFLGSTLIGSLIFMPWILVIFYNQFRFNGYHNAINQNFSLLNLIIDCLTQTNRIFVDLNFNDANPLYLIIFTLLIFSLVGYAIYWLWRTNYQKTWLFVTSLMTIGTIPLLILGLQLYLTPYYLAIQIAVAYLLATQLYNGRILRQKTWQFILVMLIIFALFSDILYSQSNTSWIKFSNNDYINIAKIVNRNYRSILIINYQDNSYENIFALSYLIDPKVRFLLFRESNIPKISKKLNNVFLLNYSDKLRQEIAKKYRFNTKMIYQSKYSSLWKLSK</sequence>
<keyword evidence="5 8" id="KW-0812">Transmembrane</keyword>
<dbReference type="PANTHER" id="PTHR33908:SF11">
    <property type="entry name" value="MEMBRANE PROTEIN"/>
    <property type="match status" value="1"/>
</dbReference>
<organism evidence="10 11">
    <name type="scientific">Pelatocladus maniniholoensis HA4357-MV3</name>
    <dbReference type="NCBI Taxonomy" id="1117104"/>
    <lineage>
        <taxon>Bacteria</taxon>
        <taxon>Bacillati</taxon>
        <taxon>Cyanobacteriota</taxon>
        <taxon>Cyanophyceae</taxon>
        <taxon>Nostocales</taxon>
        <taxon>Nostocaceae</taxon>
        <taxon>Pelatocladus</taxon>
    </lineage>
</organism>
<evidence type="ECO:0000313" key="10">
    <source>
        <dbReference type="EMBL" id="MBW4434381.1"/>
    </source>
</evidence>
<evidence type="ECO:0000313" key="11">
    <source>
        <dbReference type="Proteomes" id="UP000813215"/>
    </source>
</evidence>
<gene>
    <name evidence="10" type="ORF">KME28_22355</name>
</gene>
<evidence type="ECO:0000256" key="6">
    <source>
        <dbReference type="ARBA" id="ARBA00022989"/>
    </source>
</evidence>
<feature type="transmembrane region" description="Helical" evidence="8">
    <location>
        <begin position="246"/>
        <end position="267"/>
    </location>
</feature>
<feature type="transmembrane region" description="Helical" evidence="8">
    <location>
        <begin position="6"/>
        <end position="28"/>
    </location>
</feature>
<dbReference type="GO" id="GO:0005886">
    <property type="term" value="C:plasma membrane"/>
    <property type="evidence" value="ECO:0007669"/>
    <property type="project" value="UniProtKB-SubCell"/>
</dbReference>
<evidence type="ECO:0000256" key="7">
    <source>
        <dbReference type="ARBA" id="ARBA00023136"/>
    </source>
</evidence>
<feature type="transmembrane region" description="Helical" evidence="8">
    <location>
        <begin position="339"/>
        <end position="359"/>
    </location>
</feature>
<dbReference type="Proteomes" id="UP000813215">
    <property type="component" value="Unassembled WGS sequence"/>
</dbReference>
<evidence type="ECO:0000256" key="4">
    <source>
        <dbReference type="ARBA" id="ARBA00022679"/>
    </source>
</evidence>
<dbReference type="GO" id="GO:0009103">
    <property type="term" value="P:lipopolysaccharide biosynthetic process"/>
    <property type="evidence" value="ECO:0007669"/>
    <property type="project" value="UniProtKB-ARBA"/>
</dbReference>
<dbReference type="Pfam" id="PF13231">
    <property type="entry name" value="PMT_2"/>
    <property type="match status" value="1"/>
</dbReference>
<feature type="transmembrane region" description="Helical" evidence="8">
    <location>
        <begin position="116"/>
        <end position="135"/>
    </location>
</feature>
<feature type="transmembrane region" description="Helical" evidence="8">
    <location>
        <begin position="311"/>
        <end position="332"/>
    </location>
</feature>
<feature type="transmembrane region" description="Helical" evidence="8">
    <location>
        <begin position="395"/>
        <end position="412"/>
    </location>
</feature>
<evidence type="ECO:0000259" key="9">
    <source>
        <dbReference type="Pfam" id="PF13231"/>
    </source>
</evidence>
<reference evidence="10" key="1">
    <citation type="submission" date="2021-05" db="EMBL/GenBank/DDBJ databases">
        <authorList>
            <person name="Pietrasiak N."/>
            <person name="Ward R."/>
            <person name="Stajich J.E."/>
            <person name="Kurbessoian T."/>
        </authorList>
    </citation>
    <scope>NUCLEOTIDE SEQUENCE</scope>
    <source>
        <strain evidence="10">HA4357-MV3</strain>
    </source>
</reference>
<keyword evidence="4 10" id="KW-0808">Transferase</keyword>
<feature type="transmembrane region" description="Helical" evidence="8">
    <location>
        <begin position="208"/>
        <end position="234"/>
    </location>
</feature>
<keyword evidence="7 8" id="KW-0472">Membrane</keyword>
<dbReference type="InterPro" id="IPR038731">
    <property type="entry name" value="RgtA/B/C-like"/>
</dbReference>
<evidence type="ECO:0000256" key="3">
    <source>
        <dbReference type="ARBA" id="ARBA00022676"/>
    </source>
</evidence>
<dbReference type="PANTHER" id="PTHR33908">
    <property type="entry name" value="MANNOSYLTRANSFERASE YKCB-RELATED"/>
    <property type="match status" value="1"/>
</dbReference>
<feature type="transmembrane region" description="Helical" evidence="8">
    <location>
        <begin position="141"/>
        <end position="163"/>
    </location>
</feature>
<dbReference type="EMBL" id="JAHHHW010000129">
    <property type="protein sequence ID" value="MBW4434381.1"/>
    <property type="molecule type" value="Genomic_DNA"/>
</dbReference>
<feature type="domain" description="Glycosyltransferase RgtA/B/C/D-like" evidence="9">
    <location>
        <begin position="96"/>
        <end position="262"/>
    </location>
</feature>
<evidence type="ECO:0000256" key="1">
    <source>
        <dbReference type="ARBA" id="ARBA00004651"/>
    </source>
</evidence>
<comment type="caution">
    <text evidence="10">The sequence shown here is derived from an EMBL/GenBank/DDBJ whole genome shotgun (WGS) entry which is preliminary data.</text>
</comment>
<feature type="transmembrane region" description="Helical" evidence="8">
    <location>
        <begin position="365"/>
        <end position="383"/>
    </location>
</feature>
<dbReference type="EC" id="2.4.-.-" evidence="10"/>
<accession>A0A9E3LUQ3</accession>
<keyword evidence="2" id="KW-1003">Cell membrane</keyword>
<evidence type="ECO:0000256" key="2">
    <source>
        <dbReference type="ARBA" id="ARBA00022475"/>
    </source>
</evidence>
<dbReference type="AlphaFoldDB" id="A0A9E3LUQ3"/>
<dbReference type="InterPro" id="IPR050297">
    <property type="entry name" value="LipidA_mod_glycosyltrf_83"/>
</dbReference>
<proteinExistence type="predicted"/>
<evidence type="ECO:0000256" key="5">
    <source>
        <dbReference type="ARBA" id="ARBA00022692"/>
    </source>
</evidence>